<evidence type="ECO:0000256" key="4">
    <source>
        <dbReference type="SAM" id="MobiDB-lite"/>
    </source>
</evidence>
<evidence type="ECO:0000256" key="2">
    <source>
        <dbReference type="ARBA" id="ARBA00023242"/>
    </source>
</evidence>
<dbReference type="SUPFAM" id="SSF47676">
    <property type="entry name" value="Conserved domain common to transcription factors TFIIS, elongin A, CRSP70"/>
    <property type="match status" value="1"/>
</dbReference>
<dbReference type="InterPro" id="IPR003617">
    <property type="entry name" value="TFIIS/CRSP70_N_sub"/>
</dbReference>
<dbReference type="EMBL" id="DS985242">
    <property type="protein sequence ID" value="EDV27529.1"/>
    <property type="molecule type" value="Genomic_DNA"/>
</dbReference>
<dbReference type="eggNOG" id="ENOG502QQ2I">
    <property type="taxonomic scope" value="Eukaryota"/>
</dbReference>
<feature type="compositionally biased region" description="Polar residues" evidence="4">
    <location>
        <begin position="234"/>
        <end position="259"/>
    </location>
</feature>
<proteinExistence type="predicted"/>
<feature type="domain" description="TFIIS N-terminal" evidence="5">
    <location>
        <begin position="46"/>
        <end position="118"/>
    </location>
</feature>
<dbReference type="Gene3D" id="1.20.930.10">
    <property type="entry name" value="Conserved domain common to transcription factors TFIIS, elongin A, CRSP70"/>
    <property type="match status" value="1"/>
</dbReference>
<feature type="region of interest" description="Disordered" evidence="4">
    <location>
        <begin position="417"/>
        <end position="441"/>
    </location>
</feature>
<evidence type="ECO:0000313" key="6">
    <source>
        <dbReference type="EMBL" id="EDV27529.1"/>
    </source>
</evidence>
<dbReference type="InParanoid" id="B3RNV8"/>
<organism evidence="6 7">
    <name type="scientific">Trichoplax adhaerens</name>
    <name type="common">Trichoplax reptans</name>
    <dbReference type="NCBI Taxonomy" id="10228"/>
    <lineage>
        <taxon>Eukaryota</taxon>
        <taxon>Metazoa</taxon>
        <taxon>Placozoa</taxon>
        <taxon>Uniplacotomia</taxon>
        <taxon>Trichoplacea</taxon>
        <taxon>Trichoplacidae</taxon>
        <taxon>Trichoplax</taxon>
    </lineage>
</organism>
<keyword evidence="7" id="KW-1185">Reference proteome</keyword>
<feature type="compositionally biased region" description="Basic residues" evidence="4">
    <location>
        <begin position="638"/>
        <end position="655"/>
    </location>
</feature>
<feature type="compositionally biased region" description="Basic residues" evidence="4">
    <location>
        <begin position="571"/>
        <end position="583"/>
    </location>
</feature>
<dbReference type="Proteomes" id="UP000009022">
    <property type="component" value="Unassembled WGS sequence"/>
</dbReference>
<feature type="compositionally biased region" description="Polar residues" evidence="4">
    <location>
        <begin position="150"/>
        <end position="169"/>
    </location>
</feature>
<feature type="compositionally biased region" description="Basic and acidic residues" evidence="4">
    <location>
        <begin position="606"/>
        <end position="615"/>
    </location>
</feature>
<keyword evidence="2 3" id="KW-0539">Nucleus</keyword>
<dbReference type="OMA" id="WASHGED"/>
<dbReference type="FunCoup" id="B3RNV8">
    <property type="interactions" value="1726"/>
</dbReference>
<dbReference type="CDD" id="cd00183">
    <property type="entry name" value="TFIIS_I"/>
    <property type="match status" value="1"/>
</dbReference>
<comment type="subcellular location">
    <subcellularLocation>
        <location evidence="1 3">Nucleus</location>
    </subcellularLocation>
</comment>
<reference evidence="6 7" key="1">
    <citation type="journal article" date="2008" name="Nature">
        <title>The Trichoplax genome and the nature of placozoans.</title>
        <authorList>
            <person name="Srivastava M."/>
            <person name="Begovic E."/>
            <person name="Chapman J."/>
            <person name="Putnam N.H."/>
            <person name="Hellsten U."/>
            <person name="Kawashima T."/>
            <person name="Kuo A."/>
            <person name="Mitros T."/>
            <person name="Salamov A."/>
            <person name="Carpenter M.L."/>
            <person name="Signorovitch A.Y."/>
            <person name="Moreno M.A."/>
            <person name="Kamm K."/>
            <person name="Grimwood J."/>
            <person name="Schmutz J."/>
            <person name="Shapiro H."/>
            <person name="Grigoriev I.V."/>
            <person name="Buss L.W."/>
            <person name="Schierwater B."/>
            <person name="Dellaporta S.L."/>
            <person name="Rokhsar D.S."/>
        </authorList>
    </citation>
    <scope>NUCLEOTIDE SEQUENCE [LARGE SCALE GENOMIC DNA]</scope>
    <source>
        <strain evidence="6 7">Grell-BS-1999</strain>
    </source>
</reference>
<gene>
    <name evidence="6" type="ORF">TRIADDRAFT_53307</name>
</gene>
<feature type="region of interest" description="Disordered" evidence="4">
    <location>
        <begin position="234"/>
        <end position="260"/>
    </location>
</feature>
<dbReference type="GO" id="GO:0008157">
    <property type="term" value="F:protein phosphatase 1 binding"/>
    <property type="evidence" value="ECO:0000318"/>
    <property type="project" value="GO_Central"/>
</dbReference>
<dbReference type="AlphaFoldDB" id="B3RNV8"/>
<name>B3RNV8_TRIAD</name>
<evidence type="ECO:0000256" key="3">
    <source>
        <dbReference type="PROSITE-ProRule" id="PRU00649"/>
    </source>
</evidence>
<dbReference type="SMART" id="SM00509">
    <property type="entry name" value="TFS2N"/>
    <property type="match status" value="1"/>
</dbReference>
<dbReference type="PANTHER" id="PTHR46557">
    <property type="entry name" value="SERINE/THREONINE-PROTEIN PHOSPHATASE 1 REGULATORY SUBUNIT 10-RELATED"/>
    <property type="match status" value="1"/>
</dbReference>
<dbReference type="GO" id="GO:0005634">
    <property type="term" value="C:nucleus"/>
    <property type="evidence" value="ECO:0007669"/>
    <property type="project" value="UniProtKB-SubCell"/>
</dbReference>
<dbReference type="GO" id="GO:0072357">
    <property type="term" value="C:PTW/PP1 phosphatase complex"/>
    <property type="evidence" value="ECO:0000318"/>
    <property type="project" value="GO_Central"/>
</dbReference>
<dbReference type="PROSITE" id="PS51319">
    <property type="entry name" value="TFIIS_N"/>
    <property type="match status" value="1"/>
</dbReference>
<dbReference type="GeneID" id="6751130"/>
<dbReference type="KEGG" id="tad:TRIADDRAFT_53307"/>
<evidence type="ECO:0000256" key="1">
    <source>
        <dbReference type="ARBA" id="ARBA00004123"/>
    </source>
</evidence>
<dbReference type="RefSeq" id="XP_002109363.1">
    <property type="nucleotide sequence ID" value="XM_002109327.1"/>
</dbReference>
<feature type="region of interest" description="Disordered" evidence="4">
    <location>
        <begin position="149"/>
        <end position="169"/>
    </location>
</feature>
<protein>
    <recommendedName>
        <fullName evidence="5">TFIIS N-terminal domain-containing protein</fullName>
    </recommendedName>
</protein>
<dbReference type="OrthoDB" id="2138378at2759"/>
<sequence length="674" mass="74093">MVHMASGGDPRALLNALSSMLGTSGCIKSAQEVVRIIRFVTAGGWEVLNKWLNEAKESNDTCLLSKILSVLKYLPVSVNILKQGNAGKTVKSLIKHTPEVKDVATDILEQWKEVVRKETGVQDTVSSMKRKKEKLEDDNELAKKARNVTKVPNSNSVKLESPNDSTINNNQIRKQPVKVPISNKAKIMTANIPPTKPKSTAATLATTITDSSSFMDALSVSVSKKRAKKAQLSTIKSGQLPSQTATSPVDKTFPSQSVSPDHEVNFPTISEPTIQPIQSEATVEKTVDPVDQLSNNMKPVKIGKKKKRVTWASEPNLTRFRYFELDESERVNVRSHSFHDAQYMEMMRERQTLQNAKFQVVDNMKETIAWSKPALIEFASGRGGQITDRRVHSDECVAQEKREQTVLAEIFFSKDRVSDNPAEPDLEDLPSTTSSKDPTVIPLIPVPDPDLDLSEAGSSLASTDAGRYSLPPEIADLITSAASSLRTHGSSDTGAAKAVQLAAKMMHTGGYQDEQYAPELGDRVTPQYEDEELNHEFEEDPHYYNYPHDHPDQPPDRFVGHGPPMRGKRFPGARGGPRMHHWRGGPPGPEGPPVRGMNPPRGPRMPADHLDRPPFEDEYGSYPNEEFASIGPAPVPSHRGRGGHHPRGRGRRGGRGGRGGGDAGGTKTAPYYLR</sequence>
<evidence type="ECO:0000313" key="7">
    <source>
        <dbReference type="Proteomes" id="UP000009022"/>
    </source>
</evidence>
<dbReference type="GO" id="GO:0000785">
    <property type="term" value="C:chromatin"/>
    <property type="evidence" value="ECO:0000318"/>
    <property type="project" value="GO_Central"/>
</dbReference>
<dbReference type="PANTHER" id="PTHR46557:SF1">
    <property type="entry name" value="SERINE_THREONINE-PROTEIN PHOSPHATASE 1 REGULATORY SUBUNIT 10"/>
    <property type="match status" value="1"/>
</dbReference>
<dbReference type="HOGENOM" id="CLU_019410_0_0_1"/>
<dbReference type="InterPro" id="IPR017923">
    <property type="entry name" value="TFIIS_N"/>
</dbReference>
<accession>B3RNV8</accession>
<dbReference type="Pfam" id="PF08711">
    <property type="entry name" value="Med26"/>
    <property type="match status" value="1"/>
</dbReference>
<dbReference type="PhylomeDB" id="B3RNV8"/>
<evidence type="ECO:0000259" key="5">
    <source>
        <dbReference type="PROSITE" id="PS51319"/>
    </source>
</evidence>
<dbReference type="STRING" id="10228.B3RNV8"/>
<dbReference type="InterPro" id="IPR035441">
    <property type="entry name" value="TFIIS/LEDGF_dom_sf"/>
</dbReference>
<feature type="region of interest" description="Disordered" evidence="4">
    <location>
        <begin position="571"/>
        <end position="674"/>
    </location>
</feature>
<dbReference type="CTD" id="6751130"/>